<dbReference type="EMBL" id="CP012173">
    <property type="protein sequence ID" value="AKV76338.1"/>
    <property type="molecule type" value="Genomic_DNA"/>
</dbReference>
<dbReference type="InterPro" id="IPR011579">
    <property type="entry name" value="ATPase_dom"/>
</dbReference>
<organism evidence="3 9">
    <name type="scientific">Metallosphaera sedula</name>
    <dbReference type="NCBI Taxonomy" id="43687"/>
    <lineage>
        <taxon>Archaea</taxon>
        <taxon>Thermoproteota</taxon>
        <taxon>Thermoprotei</taxon>
        <taxon>Sulfolobales</taxon>
        <taxon>Sulfolobaceae</taxon>
        <taxon>Metallosphaera</taxon>
    </lineage>
</organism>
<dbReference type="Proteomes" id="UP000061362">
    <property type="component" value="Chromosome"/>
</dbReference>
<dbReference type="Pfam" id="PF01637">
    <property type="entry name" value="ATPase_2"/>
    <property type="match status" value="1"/>
</dbReference>
<dbReference type="PANTHER" id="PTHR34704:SF1">
    <property type="entry name" value="ATPASE"/>
    <property type="match status" value="1"/>
</dbReference>
<reference evidence="8 10" key="3">
    <citation type="submission" date="2015-07" db="EMBL/GenBank/DDBJ databases">
        <title>Physiological, transcriptional responses and genome re-sequencing of acid resistant extremely thermoacidophilic Metallosphaera sedula SARC-M1.</title>
        <authorList>
            <person name="Ai C."/>
            <person name="McCarthy S."/>
            <person name="Eckrich V."/>
            <person name="Rudrappa D."/>
            <person name="Qiu G."/>
            <person name="Blum P."/>
        </authorList>
    </citation>
    <scope>NUCLEOTIDE SEQUENCE [LARGE SCALE GENOMIC DNA]</scope>
    <source>
        <strain evidence="8 10">SARC-M1</strain>
    </source>
</reference>
<dbReference type="InterPro" id="IPR027417">
    <property type="entry name" value="P-loop_NTPase"/>
</dbReference>
<protein>
    <submittedName>
        <fullName evidence="3">ATPase</fullName>
    </submittedName>
</protein>
<dbReference type="SUPFAM" id="SSF52540">
    <property type="entry name" value="P-loop containing nucleoside triphosphate hydrolases"/>
    <property type="match status" value="1"/>
</dbReference>
<sequence>MIFMNMIFVDREKELQTLMQRLNSPTFELVIVYGRRRIGKTSLILRAISGRNDSVYYYATERNNLERFREVAQRKFPEVRYAREDWESLLHFLRDKVVIIDEFPYLIEEDKSILSTFQRIVDENRDSRTKLILLGSSISVMEDVLSYRSPLYGRRTASLKVGELKFRDLRHLGFSVEEAVKIYGFAGGVPMYLTRVTPPFLDWVNRELKRVDSFLRDEVDFLLRYEFREIGTYKEILRAISMGKNTLAEIRDYVKVGGEISSYIKKLERIELVTREVPVTESVRSKMGRYVIRDNFTNFWFRFVYPNLSLIEEGTYEITEGEYANYLGHVFERICREYVRDRYRVKKVGRQWWKDVEIDVMGLGNVKVAGECKWSEDVNPHSVLANLERKVERLGHTVDRYVVFARSFSTKEKMEKAELVDINDLNSWFMS</sequence>
<gene>
    <name evidence="3" type="ORF">HA72_1051</name>
    <name evidence="4" type="ORF">MsedA_1064</name>
    <name evidence="5" type="ORF">MsedB_1066</name>
    <name evidence="6" type="ORF">MsedC_1064</name>
    <name evidence="7" type="ORF">MsedD_1065</name>
    <name evidence="8" type="ORF">MsedE_1066</name>
</gene>
<evidence type="ECO:0000313" key="6">
    <source>
        <dbReference type="EMBL" id="AKV78589.1"/>
    </source>
</evidence>
<dbReference type="EMBL" id="CP012172">
    <property type="protein sequence ID" value="AKV74098.1"/>
    <property type="molecule type" value="Genomic_DNA"/>
</dbReference>
<dbReference type="Proteomes" id="UP000056255">
    <property type="component" value="Chromosome"/>
</dbReference>
<evidence type="ECO:0000313" key="7">
    <source>
        <dbReference type="EMBL" id="AKV80834.1"/>
    </source>
</evidence>
<evidence type="ECO:0000313" key="12">
    <source>
        <dbReference type="Proteomes" id="UP000062398"/>
    </source>
</evidence>
<dbReference type="PANTHER" id="PTHR34704">
    <property type="entry name" value="ATPASE"/>
    <property type="match status" value="1"/>
</dbReference>
<dbReference type="GeneID" id="91755521"/>
<dbReference type="Gene3D" id="3.40.50.300">
    <property type="entry name" value="P-loop containing nucleotide triphosphate hydrolases"/>
    <property type="match status" value="1"/>
</dbReference>
<proteinExistence type="predicted"/>
<evidence type="ECO:0000313" key="13">
    <source>
        <dbReference type="Proteomes" id="UP000062475"/>
    </source>
</evidence>
<dbReference type="InterPro" id="IPR004256">
    <property type="entry name" value="DUF234"/>
</dbReference>
<evidence type="ECO:0000313" key="10">
    <source>
        <dbReference type="Proteomes" id="UP000056255"/>
    </source>
</evidence>
<dbReference type="AlphaFoldDB" id="A0A088E640"/>
<evidence type="ECO:0000313" key="11">
    <source>
        <dbReference type="Proteomes" id="UP000061362"/>
    </source>
</evidence>
<reference evidence="3 9" key="1">
    <citation type="journal article" date="2014" name="J. Bacteriol.">
        <title>Role of an Archaeal PitA Transporter in the Copper and Arsenic Resistance of Metallosphaera sedula, an Extreme Thermoacidophile.</title>
        <authorList>
            <person name="McCarthy S."/>
            <person name="Ai C."/>
            <person name="Wheaton G."/>
            <person name="Tevatia R."/>
            <person name="Eckrich V."/>
            <person name="Kelly R."/>
            <person name="Blum P."/>
        </authorList>
    </citation>
    <scope>NUCLEOTIDE SEQUENCE [LARGE SCALE GENOMIC DNA]</scope>
    <source>
        <strain evidence="3 9">CuR1</strain>
    </source>
</reference>
<evidence type="ECO:0000259" key="1">
    <source>
        <dbReference type="Pfam" id="PF01637"/>
    </source>
</evidence>
<dbReference type="EMBL" id="CP012175">
    <property type="protein sequence ID" value="AKV80834.1"/>
    <property type="molecule type" value="Genomic_DNA"/>
</dbReference>
<dbReference type="OMA" id="VGGWWNR"/>
<dbReference type="Pfam" id="PF03008">
    <property type="entry name" value="DUF234"/>
    <property type="match status" value="1"/>
</dbReference>
<name>A0A088E640_9CREN</name>
<evidence type="ECO:0000313" key="4">
    <source>
        <dbReference type="EMBL" id="AKV74098.1"/>
    </source>
</evidence>
<dbReference type="GO" id="GO:0005524">
    <property type="term" value="F:ATP binding"/>
    <property type="evidence" value="ECO:0007669"/>
    <property type="project" value="InterPro"/>
</dbReference>
<accession>A0A088E640</accession>
<evidence type="ECO:0000313" key="8">
    <source>
        <dbReference type="EMBL" id="AKV83078.1"/>
    </source>
</evidence>
<dbReference type="EMBL" id="CP008822">
    <property type="protein sequence ID" value="AIM27202.1"/>
    <property type="molecule type" value="Genomic_DNA"/>
</dbReference>
<feature type="domain" description="DUF234" evidence="2">
    <location>
        <begin position="300"/>
        <end position="376"/>
    </location>
</feature>
<evidence type="ECO:0000259" key="2">
    <source>
        <dbReference type="Pfam" id="PF03008"/>
    </source>
</evidence>
<dbReference type="Proteomes" id="UP000068832">
    <property type="component" value="Chromosome"/>
</dbReference>
<dbReference type="EMBL" id="CP012176">
    <property type="protein sequence ID" value="AKV83078.1"/>
    <property type="molecule type" value="Genomic_DNA"/>
</dbReference>
<dbReference type="EMBL" id="CP012174">
    <property type="protein sequence ID" value="AKV78589.1"/>
    <property type="molecule type" value="Genomic_DNA"/>
</dbReference>
<evidence type="ECO:0000313" key="9">
    <source>
        <dbReference type="Proteomes" id="UP000029084"/>
    </source>
</evidence>
<dbReference type="OrthoDB" id="132045at2157"/>
<dbReference type="Proteomes" id="UP000062475">
    <property type="component" value="Chromosome"/>
</dbReference>
<evidence type="ECO:0000313" key="5">
    <source>
        <dbReference type="EMBL" id="AKV76338.1"/>
    </source>
</evidence>
<dbReference type="RefSeq" id="WP_012021003.1">
    <property type="nucleotide sequence ID" value="NZ_AP019770.1"/>
</dbReference>
<evidence type="ECO:0000313" key="3">
    <source>
        <dbReference type="EMBL" id="AIM27202.1"/>
    </source>
</evidence>
<dbReference type="Proteomes" id="UP000062398">
    <property type="component" value="Chromosome"/>
</dbReference>
<evidence type="ECO:0000313" key="14">
    <source>
        <dbReference type="Proteomes" id="UP000068832"/>
    </source>
</evidence>
<dbReference type="Proteomes" id="UP000029084">
    <property type="component" value="Chromosome"/>
</dbReference>
<reference evidence="11 12" key="2">
    <citation type="journal article" date="2015" name="Genome Announc.">
        <title>Complete Genome Sequences of Evolved Arsenate-Resistant Metallosphaera sedula Strains.</title>
        <authorList>
            <person name="Ai C."/>
            <person name="McCarthy S."/>
            <person name="Schackwitz W."/>
            <person name="Martin J."/>
            <person name="Lipzen A."/>
            <person name="Blum P."/>
        </authorList>
    </citation>
    <scope>NUCLEOTIDE SEQUENCE [LARGE SCALE GENOMIC DNA]</scope>
    <source>
        <strain evidence="6 12">ARS120-1</strain>
        <strain evidence="7 11">ARS120-2</strain>
        <strain evidence="4 14">ARS50-1</strain>
        <strain evidence="5 13">ARS50-2</strain>
    </source>
</reference>
<dbReference type="PATRIC" id="fig|43687.5.peg.1093"/>
<feature type="domain" description="ATPase" evidence="1">
    <location>
        <begin position="8"/>
        <end position="195"/>
    </location>
</feature>